<dbReference type="EMBL" id="LCOK01000005">
    <property type="protein sequence ID" value="KKU77190.1"/>
    <property type="molecule type" value="Genomic_DNA"/>
</dbReference>
<name>A0A0G1W4E5_9BACT</name>
<protein>
    <recommendedName>
        <fullName evidence="4">DUF502 domain-containing protein</fullName>
    </recommendedName>
</protein>
<dbReference type="Proteomes" id="UP000034682">
    <property type="component" value="Unassembled WGS sequence"/>
</dbReference>
<dbReference type="AlphaFoldDB" id="A0A0G1W4E5"/>
<evidence type="ECO:0000256" key="1">
    <source>
        <dbReference type="SAM" id="Phobius"/>
    </source>
</evidence>
<feature type="transmembrane region" description="Helical" evidence="1">
    <location>
        <begin position="12"/>
        <end position="32"/>
    </location>
</feature>
<organism evidence="2 3">
    <name type="scientific">Candidatus Giovannonibacteria bacterium GW2011_GWB1_47_6b</name>
    <dbReference type="NCBI Taxonomy" id="1618655"/>
    <lineage>
        <taxon>Bacteria</taxon>
        <taxon>Candidatus Giovannoniibacteriota</taxon>
    </lineage>
</organism>
<evidence type="ECO:0000313" key="3">
    <source>
        <dbReference type="Proteomes" id="UP000034682"/>
    </source>
</evidence>
<gene>
    <name evidence="2" type="ORF">UY02_C0005G0006</name>
</gene>
<keyword evidence="1" id="KW-1133">Transmembrane helix</keyword>
<sequence>MRQIWSIFKTGLLALIPILVLAILLGWIWSGIRAVSLDFTSIPPLNWAINTATVLAAVFAIGWLIGRRWFRAIILKVCSNVPIVSIVTNFLFNHEYIERVAKGDLPEVLFRHTNESWTIGTVTNELKLPEDLDADASGPLVDWVVILAPPTAPLSVAAPVHLRKKSTVIYTGRLIRDTALSVASFGLNFQLDPKKFSRAKPV</sequence>
<accession>A0A0G1W4E5</accession>
<comment type="caution">
    <text evidence="2">The sequence shown here is derived from an EMBL/GenBank/DDBJ whole genome shotgun (WGS) entry which is preliminary data.</text>
</comment>
<evidence type="ECO:0000313" key="2">
    <source>
        <dbReference type="EMBL" id="KKU77190.1"/>
    </source>
</evidence>
<keyword evidence="1" id="KW-0472">Membrane</keyword>
<keyword evidence="1" id="KW-0812">Transmembrane</keyword>
<reference evidence="2 3" key="1">
    <citation type="journal article" date="2015" name="Nature">
        <title>rRNA introns, odd ribosomes, and small enigmatic genomes across a large radiation of phyla.</title>
        <authorList>
            <person name="Brown C.T."/>
            <person name="Hug L.A."/>
            <person name="Thomas B.C."/>
            <person name="Sharon I."/>
            <person name="Castelle C.J."/>
            <person name="Singh A."/>
            <person name="Wilkins M.J."/>
            <person name="Williams K.H."/>
            <person name="Banfield J.F."/>
        </authorList>
    </citation>
    <scope>NUCLEOTIDE SEQUENCE [LARGE SCALE GENOMIC DNA]</scope>
</reference>
<feature type="transmembrane region" description="Helical" evidence="1">
    <location>
        <begin position="44"/>
        <end position="66"/>
    </location>
</feature>
<proteinExistence type="predicted"/>
<evidence type="ECO:0008006" key="4">
    <source>
        <dbReference type="Google" id="ProtNLM"/>
    </source>
</evidence>